<dbReference type="EMBL" id="JAGGJQ010000002">
    <property type="protein sequence ID" value="MBP1838805.1"/>
    <property type="molecule type" value="Genomic_DNA"/>
</dbReference>
<feature type="region of interest" description="Disordered" evidence="1">
    <location>
        <begin position="69"/>
        <end position="90"/>
    </location>
</feature>
<name>A0A9X1CB37_9FLAO</name>
<evidence type="ECO:0000256" key="1">
    <source>
        <dbReference type="SAM" id="MobiDB-lite"/>
    </source>
</evidence>
<proteinExistence type="predicted"/>
<protein>
    <submittedName>
        <fullName evidence="2">Uncharacterized protein YaaW (UPF0174 family)</fullName>
    </submittedName>
</protein>
<dbReference type="OrthoDB" id="965484at2"/>
<evidence type="ECO:0000313" key="3">
    <source>
        <dbReference type="EMBL" id="MDQ0333582.1"/>
    </source>
</evidence>
<reference evidence="2" key="1">
    <citation type="submission" date="2021-03" db="EMBL/GenBank/DDBJ databases">
        <title>Genomic Encyclopedia of Type Strains, Phase IV (KMG-IV): sequencing the most valuable type-strain genomes for metagenomic binning, comparative biology and taxonomic classification.</title>
        <authorList>
            <person name="Goeker M."/>
        </authorList>
    </citation>
    <scope>NUCLEOTIDE SEQUENCE</scope>
    <source>
        <strain evidence="2">DSM 15523</strain>
        <strain evidence="3 5">DSM 16476</strain>
    </source>
</reference>
<evidence type="ECO:0000313" key="4">
    <source>
        <dbReference type="Proteomes" id="UP001138672"/>
    </source>
</evidence>
<gene>
    <name evidence="2" type="ORF">J2Z56_000711</name>
    <name evidence="3" type="ORF">J2Z57_000004</name>
</gene>
<evidence type="ECO:0000313" key="2">
    <source>
        <dbReference type="EMBL" id="MBP1838805.1"/>
    </source>
</evidence>
<dbReference type="Proteomes" id="UP001138672">
    <property type="component" value="Unassembled WGS sequence"/>
</dbReference>
<evidence type="ECO:0000313" key="5">
    <source>
        <dbReference type="Proteomes" id="UP001231587"/>
    </source>
</evidence>
<dbReference type="Gene3D" id="1.10.287.110">
    <property type="entry name" value="DnaJ domain"/>
    <property type="match status" value="1"/>
</dbReference>
<dbReference type="RefSeq" id="WP_057781741.1">
    <property type="nucleotide sequence ID" value="NZ_JAGGJQ010000002.1"/>
</dbReference>
<keyword evidence="5" id="KW-1185">Reference proteome</keyword>
<dbReference type="Proteomes" id="UP001231587">
    <property type="component" value="Unassembled WGS sequence"/>
</dbReference>
<organism evidence="2 4">
    <name type="scientific">Formosa algae</name>
    <dbReference type="NCBI Taxonomy" id="225843"/>
    <lineage>
        <taxon>Bacteria</taxon>
        <taxon>Pseudomonadati</taxon>
        <taxon>Bacteroidota</taxon>
        <taxon>Flavobacteriia</taxon>
        <taxon>Flavobacteriales</taxon>
        <taxon>Flavobacteriaceae</taxon>
        <taxon>Formosa</taxon>
    </lineage>
</organism>
<sequence>MNDDTLPNILPPDDTQLQLQISIEAVKQELDTITNQINAFEDVLRLHLTDYIIETQELSTLYKQQKRAKKDKRLAQKQRGKHYKAPKGLQSITKPTASVSNVDADTRMLKKKLYREAMLYVHPDKFSLSPSEQVSATEITTQLIQIYKHEDLEALQAFHAQIFSNSLNINVNTQIKTPPSINKTEALQLTLKQLEKQLATLKTNELYTIISTYKNPLHFVDELILYYKDKIEKLKKRTRTK</sequence>
<dbReference type="EMBL" id="JAUSUU010000001">
    <property type="protein sequence ID" value="MDQ0333582.1"/>
    <property type="molecule type" value="Genomic_DNA"/>
</dbReference>
<comment type="caution">
    <text evidence="2">The sequence shown here is derived from an EMBL/GenBank/DDBJ whole genome shotgun (WGS) entry which is preliminary data.</text>
</comment>
<dbReference type="InterPro" id="IPR036869">
    <property type="entry name" value="J_dom_sf"/>
</dbReference>
<feature type="compositionally biased region" description="Basic residues" evidence="1">
    <location>
        <begin position="69"/>
        <end position="85"/>
    </location>
</feature>
<dbReference type="AlphaFoldDB" id="A0A9X1CB37"/>
<accession>A0A9X1CB37</accession>
<dbReference type="SUPFAM" id="SSF46565">
    <property type="entry name" value="Chaperone J-domain"/>
    <property type="match status" value="1"/>
</dbReference>